<evidence type="ECO:0000256" key="4">
    <source>
        <dbReference type="PIRSR" id="PIRSR006806-1"/>
    </source>
</evidence>
<dbReference type="PANTHER" id="PTHR23407">
    <property type="entry name" value="ATPASE INHIBITOR/5-FORMYLTETRAHYDROFOLATE CYCLO-LIGASE"/>
    <property type="match status" value="1"/>
</dbReference>
<organism evidence="7 8">
    <name type="scientific">Bifidobacterium reuteri</name>
    <dbReference type="NCBI Taxonomy" id="983706"/>
    <lineage>
        <taxon>Bacteria</taxon>
        <taxon>Bacillati</taxon>
        <taxon>Actinomycetota</taxon>
        <taxon>Actinomycetes</taxon>
        <taxon>Bifidobacteriales</taxon>
        <taxon>Bifidobacteriaceae</taxon>
        <taxon>Bifidobacterium</taxon>
    </lineage>
</organism>
<evidence type="ECO:0000256" key="1">
    <source>
        <dbReference type="ARBA" id="ARBA00010638"/>
    </source>
</evidence>
<evidence type="ECO:0000256" key="6">
    <source>
        <dbReference type="SAM" id="MobiDB-lite"/>
    </source>
</evidence>
<comment type="cofactor">
    <cofactor evidence="5">
        <name>Mg(2+)</name>
        <dbReference type="ChEBI" id="CHEBI:18420"/>
    </cofactor>
</comment>
<feature type="binding site" evidence="4">
    <location>
        <begin position="155"/>
        <end position="163"/>
    </location>
    <ligand>
        <name>ATP</name>
        <dbReference type="ChEBI" id="CHEBI:30616"/>
    </ligand>
</feature>
<dbReference type="SUPFAM" id="SSF100950">
    <property type="entry name" value="NagB/RpiA/CoA transferase-like"/>
    <property type="match status" value="1"/>
</dbReference>
<comment type="caution">
    <text evidence="7">The sequence shown here is derived from an EMBL/GenBank/DDBJ whole genome shotgun (WGS) entry which is preliminary data.</text>
</comment>
<dbReference type="EC" id="6.3.3.2" evidence="5"/>
<comment type="catalytic activity">
    <reaction evidence="5">
        <text>(6S)-5-formyl-5,6,7,8-tetrahydrofolate + ATP = (6R)-5,10-methenyltetrahydrofolate + ADP + phosphate</text>
        <dbReference type="Rhea" id="RHEA:10488"/>
        <dbReference type="ChEBI" id="CHEBI:30616"/>
        <dbReference type="ChEBI" id="CHEBI:43474"/>
        <dbReference type="ChEBI" id="CHEBI:57455"/>
        <dbReference type="ChEBI" id="CHEBI:57457"/>
        <dbReference type="ChEBI" id="CHEBI:456216"/>
        <dbReference type="EC" id="6.3.3.2"/>
    </reaction>
</comment>
<feature type="binding site" evidence="4">
    <location>
        <begin position="23"/>
        <end position="27"/>
    </location>
    <ligand>
        <name>ATP</name>
        <dbReference type="ChEBI" id="CHEBI:30616"/>
    </ligand>
</feature>
<dbReference type="InterPro" id="IPR024185">
    <property type="entry name" value="FTHF_cligase-like_sf"/>
</dbReference>
<dbReference type="PANTHER" id="PTHR23407:SF1">
    <property type="entry name" value="5-FORMYLTETRAHYDROFOLATE CYCLO-LIGASE"/>
    <property type="match status" value="1"/>
</dbReference>
<proteinExistence type="inferred from homology"/>
<keyword evidence="7" id="KW-0436">Ligase</keyword>
<dbReference type="GO" id="GO:0030272">
    <property type="term" value="F:5-formyltetrahydrofolate cyclo-ligase activity"/>
    <property type="evidence" value="ECO:0007669"/>
    <property type="project" value="UniProtKB-EC"/>
</dbReference>
<keyword evidence="5" id="KW-0479">Metal-binding</keyword>
<dbReference type="AlphaFoldDB" id="A0A5J5EAI5"/>
<feature type="binding site" evidence="4">
    <location>
        <position position="73"/>
    </location>
    <ligand>
        <name>substrate</name>
    </ligand>
</feature>
<dbReference type="GO" id="GO:0046872">
    <property type="term" value="F:metal ion binding"/>
    <property type="evidence" value="ECO:0007669"/>
    <property type="project" value="UniProtKB-KW"/>
</dbReference>
<sequence length="217" mass="23708">MLCDMSDNNSAREDPQAAGEPSKSELRHRALALRKRTTSHERLIAGRALVRELPELTVRPHMTVAAYVSMGTEIETRPLLAWLLTQGCTVLVPRLGSGLDIGWSVVRSLDDLQEVSGTGHLRPDEPSSNVLPPNALKQADIVIAPALGVDPQGVRLGRGAGWYDRALAARRQDCLLIAVCWPWEVTDGHLPAQPHDVPADAVLTPAGYRWLRRRTGA</sequence>
<dbReference type="Pfam" id="PF01812">
    <property type="entry name" value="5-FTHF_cyc-lig"/>
    <property type="match status" value="1"/>
</dbReference>
<keyword evidence="3 4" id="KW-0067">ATP-binding</keyword>
<evidence type="ECO:0000256" key="3">
    <source>
        <dbReference type="ARBA" id="ARBA00022840"/>
    </source>
</evidence>
<dbReference type="GO" id="GO:0005524">
    <property type="term" value="F:ATP binding"/>
    <property type="evidence" value="ECO:0007669"/>
    <property type="project" value="UniProtKB-KW"/>
</dbReference>
<dbReference type="PIRSF" id="PIRSF006806">
    <property type="entry name" value="FTHF_cligase"/>
    <property type="match status" value="1"/>
</dbReference>
<dbReference type="NCBIfam" id="TIGR02727">
    <property type="entry name" value="MTHFS_bact"/>
    <property type="match status" value="1"/>
</dbReference>
<accession>A0A5J5EAI5</accession>
<feature type="region of interest" description="Disordered" evidence="6">
    <location>
        <begin position="1"/>
        <end position="26"/>
    </location>
</feature>
<dbReference type="InterPro" id="IPR037171">
    <property type="entry name" value="NagB/RpiA_transferase-like"/>
</dbReference>
<gene>
    <name evidence="7" type="ORF">EMO92_00845</name>
</gene>
<dbReference type="InterPro" id="IPR002698">
    <property type="entry name" value="FTHF_cligase"/>
</dbReference>
<evidence type="ECO:0000313" key="8">
    <source>
        <dbReference type="Proteomes" id="UP000326251"/>
    </source>
</evidence>
<dbReference type="Gene3D" id="3.40.50.10420">
    <property type="entry name" value="NagB/RpiA/CoA transferase-like"/>
    <property type="match status" value="1"/>
</dbReference>
<evidence type="ECO:0000256" key="2">
    <source>
        <dbReference type="ARBA" id="ARBA00022741"/>
    </source>
</evidence>
<reference evidence="7 8" key="1">
    <citation type="journal article" date="2019" name="Syst. Appl. Microbiol.">
        <title>Characterization of Bifidobacterium species in feaces of the Egyptian fruit bat: Description of B. vespertilionis sp. nov. and B. rousetti sp. nov.</title>
        <authorList>
            <person name="Modesto M."/>
            <person name="Satti M."/>
            <person name="Watanabe K."/>
            <person name="Puglisi E."/>
            <person name="Morelli L."/>
            <person name="Huang C.-H."/>
            <person name="Liou J.-S."/>
            <person name="Miyashita M."/>
            <person name="Tamura T."/>
            <person name="Saito S."/>
            <person name="Mori K."/>
            <person name="Huang L."/>
            <person name="Sciavilla P."/>
            <person name="Sandri C."/>
            <person name="Spiezio C."/>
            <person name="Vitali F."/>
            <person name="Cavalieri D."/>
            <person name="Perpetuini G."/>
            <person name="Tofalo R."/>
            <person name="Bonetti A."/>
            <person name="Arita M."/>
            <person name="Mattarelli P."/>
        </authorList>
    </citation>
    <scope>NUCLEOTIDE SEQUENCE [LARGE SCALE GENOMIC DNA]</scope>
    <source>
        <strain evidence="7 8">RST19</strain>
    </source>
</reference>
<comment type="similarity">
    <text evidence="1 5">Belongs to the 5-formyltetrahydrofolate cyclo-ligase family.</text>
</comment>
<keyword evidence="2 4" id="KW-0547">Nucleotide-binding</keyword>
<name>A0A5J5EAI5_9BIFI</name>
<dbReference type="EMBL" id="RZUG01000001">
    <property type="protein sequence ID" value="KAA8826764.1"/>
    <property type="molecule type" value="Genomic_DNA"/>
</dbReference>
<keyword evidence="5" id="KW-0460">Magnesium</keyword>
<dbReference type="GO" id="GO:0009396">
    <property type="term" value="P:folic acid-containing compound biosynthetic process"/>
    <property type="evidence" value="ECO:0007669"/>
    <property type="project" value="TreeGrafter"/>
</dbReference>
<dbReference type="GO" id="GO:0035999">
    <property type="term" value="P:tetrahydrofolate interconversion"/>
    <property type="evidence" value="ECO:0007669"/>
    <property type="project" value="TreeGrafter"/>
</dbReference>
<evidence type="ECO:0000313" key="7">
    <source>
        <dbReference type="EMBL" id="KAA8826764.1"/>
    </source>
</evidence>
<dbReference type="Proteomes" id="UP000326251">
    <property type="component" value="Unassembled WGS sequence"/>
</dbReference>
<protein>
    <recommendedName>
        <fullName evidence="5">5-formyltetrahydrofolate cyclo-ligase</fullName>
        <ecNumber evidence="5">6.3.3.2</ecNumber>
    </recommendedName>
</protein>
<feature type="binding site" evidence="4">
    <location>
        <position position="68"/>
    </location>
    <ligand>
        <name>substrate</name>
    </ligand>
</feature>
<evidence type="ECO:0000256" key="5">
    <source>
        <dbReference type="RuleBase" id="RU361279"/>
    </source>
</evidence>